<dbReference type="Pfam" id="PF22168">
    <property type="entry name" value="DIP2311-like_C"/>
    <property type="match status" value="1"/>
</dbReference>
<dbReference type="SUPFAM" id="SSF46785">
    <property type="entry name" value="Winged helix' DNA-binding domain"/>
    <property type="match status" value="1"/>
</dbReference>
<feature type="compositionally biased region" description="Polar residues" evidence="1">
    <location>
        <begin position="1"/>
        <end position="17"/>
    </location>
</feature>
<evidence type="ECO:0000313" key="5">
    <source>
        <dbReference type="EMBL" id="AEI10464.1"/>
    </source>
</evidence>
<dbReference type="InterPro" id="IPR054760">
    <property type="entry name" value="DIP2311-like_C"/>
</dbReference>
<dbReference type="GO" id="GO:0004386">
    <property type="term" value="F:helicase activity"/>
    <property type="evidence" value="ECO:0007669"/>
    <property type="project" value="UniProtKB-KW"/>
</dbReference>
<dbReference type="Pfam" id="PF04326">
    <property type="entry name" value="SLFN_AlbA_2"/>
    <property type="match status" value="1"/>
</dbReference>
<evidence type="ECO:0000256" key="1">
    <source>
        <dbReference type="SAM" id="MobiDB-lite"/>
    </source>
</evidence>
<dbReference type="InterPro" id="IPR040728">
    <property type="entry name" value="DUF5635"/>
</dbReference>
<accession>F8E3D8</accession>
<feature type="domain" description="Schlafen AlbA-2" evidence="2">
    <location>
        <begin position="18"/>
        <end position="141"/>
    </location>
</feature>
<dbReference type="PANTHER" id="PTHR30595">
    <property type="entry name" value="GLPR-RELATED TRANSCRIPTIONAL REPRESSOR"/>
    <property type="match status" value="1"/>
</dbReference>
<feature type="domain" description="Transcriptional regulator DIP2311-like C-terminal" evidence="4">
    <location>
        <begin position="489"/>
        <end position="551"/>
    </location>
</feature>
<dbReference type="eggNOG" id="COG2865">
    <property type="taxonomic scope" value="Bacteria"/>
</dbReference>
<dbReference type="Gene3D" id="6.10.10.130">
    <property type="match status" value="1"/>
</dbReference>
<dbReference type="InterPro" id="IPR038475">
    <property type="entry name" value="RecG_C_sf"/>
</dbReference>
<dbReference type="InterPro" id="IPR036388">
    <property type="entry name" value="WH-like_DNA-bd_sf"/>
</dbReference>
<keyword evidence="5" id="KW-0378">Hydrolase</keyword>
<dbReference type="PANTHER" id="PTHR30595:SF6">
    <property type="entry name" value="SCHLAFEN ALBA-2 DOMAIN-CONTAINING PROTEIN"/>
    <property type="match status" value="1"/>
</dbReference>
<dbReference type="InterPro" id="IPR036390">
    <property type="entry name" value="WH_DNA-bd_sf"/>
</dbReference>
<dbReference type="Gene3D" id="3.30.950.30">
    <property type="entry name" value="Schlafen, AAA domain"/>
    <property type="match status" value="1"/>
</dbReference>
<feature type="region of interest" description="Disordered" evidence="1">
    <location>
        <begin position="1"/>
        <end position="41"/>
    </location>
</feature>
<dbReference type="Pfam" id="PF13749">
    <property type="entry name" value="HATPase_c_4"/>
    <property type="match status" value="1"/>
</dbReference>
<evidence type="ECO:0000313" key="6">
    <source>
        <dbReference type="Proteomes" id="UP000000492"/>
    </source>
</evidence>
<proteinExistence type="predicted"/>
<keyword evidence="5" id="KW-0067">ATP-binding</keyword>
<organism evidence="5 6">
    <name type="scientific">Corynebacterium resistens (strain DSM 45100 / JCM 12819 / GTC 2026 / SICGH 158)</name>
    <dbReference type="NCBI Taxonomy" id="662755"/>
    <lineage>
        <taxon>Bacteria</taxon>
        <taxon>Bacillati</taxon>
        <taxon>Actinomycetota</taxon>
        <taxon>Actinomycetes</taxon>
        <taxon>Mycobacteriales</taxon>
        <taxon>Corynebacteriaceae</taxon>
        <taxon>Corynebacterium</taxon>
    </lineage>
</organism>
<dbReference type="InterPro" id="IPR007421">
    <property type="entry name" value="Schlafen_AlbA_2_dom"/>
</dbReference>
<dbReference type="Pfam" id="PF18685">
    <property type="entry name" value="DUF5635"/>
    <property type="match status" value="1"/>
</dbReference>
<dbReference type="STRING" id="662755.CRES_2111"/>
<evidence type="ECO:0000259" key="4">
    <source>
        <dbReference type="Pfam" id="PF22168"/>
    </source>
</evidence>
<dbReference type="EMBL" id="CP002857">
    <property type="protein sequence ID" value="AEI10464.1"/>
    <property type="molecule type" value="Genomic_DNA"/>
</dbReference>
<dbReference type="EC" id="3.6.1.-" evidence="5"/>
<dbReference type="KEGG" id="crd:CRES_2111"/>
<keyword evidence="6" id="KW-1185">Reference proteome</keyword>
<reference evidence="5 6" key="1">
    <citation type="journal article" date="2012" name="BMC Genomics">
        <title>Complete genome sequence, lifestyle, and multi-drug resistance of the human pathogen Corynebacterium resistens DSM 45100 isolated from blood samples of a leukemia patient.</title>
        <authorList>
            <person name="Schroder J."/>
            <person name="Maus I."/>
            <person name="Meyer K."/>
            <person name="Wordemann S."/>
            <person name="Blom J."/>
            <person name="Jaenicke S."/>
            <person name="Schneider J."/>
            <person name="Trost E."/>
            <person name="Tauch A."/>
        </authorList>
    </citation>
    <scope>NUCLEOTIDE SEQUENCE [LARGE SCALE GENOMIC DNA]</scope>
    <source>
        <strain evidence="6">DSM 45100 / JCM 12819 / CCUG 50093 / GTC 2026 / SICGH 158</strain>
    </source>
</reference>
<feature type="compositionally biased region" description="Basic and acidic residues" evidence="1">
    <location>
        <begin position="18"/>
        <end position="30"/>
    </location>
</feature>
<evidence type="ECO:0000259" key="2">
    <source>
        <dbReference type="Pfam" id="PF04326"/>
    </source>
</evidence>
<feature type="domain" description="DUF5635" evidence="3">
    <location>
        <begin position="394"/>
        <end position="478"/>
    </location>
</feature>
<name>F8E3D8_CORRG</name>
<keyword evidence="5" id="KW-0347">Helicase</keyword>
<protein>
    <submittedName>
        <fullName evidence="5">ATP-dependent DNA helicase</fullName>
        <ecNumber evidence="5">3.6.1.-</ecNumber>
    </submittedName>
</protein>
<dbReference type="GO" id="GO:0016787">
    <property type="term" value="F:hydrolase activity"/>
    <property type="evidence" value="ECO:0007669"/>
    <property type="project" value="UniProtKB-KW"/>
</dbReference>
<dbReference type="Gene3D" id="3.30.565.60">
    <property type="match status" value="1"/>
</dbReference>
<dbReference type="Gene3D" id="1.10.10.2340">
    <property type="match status" value="1"/>
</dbReference>
<dbReference type="Gene3D" id="1.10.10.10">
    <property type="entry name" value="Winged helix-like DNA-binding domain superfamily/Winged helix DNA-binding domain"/>
    <property type="match status" value="1"/>
</dbReference>
<sequence length="551" mass="60396">MELVLSSASHGRITKTSETQHIDFKEEAGRRNGHIIEPGERENPFAATKLADEVACMANSPNGGALVLGVENKTGQIIGTELDVDWLRQRIHEGIEVAPDIVEENVHGQRILVIYVASSPEPVEDTGGRLRWRVGDSCRPVDRAEWWEYRRRQQNYDEMAQPTSLTVANVRSGAIEIARQFSPAIADLTAEEMLLRLGALNSDGNLTQAGALLFTDQPSSVIELTVFDVPGGFVTNRVTGEGEKSALEQLDLIEKSLKVVNRNNTLVEGWVHTPVPQVPHSAVREALLNAMIHRDWNRSETIDVRWVELDSTLTVRSPGGFPGSITAENVLSNRAARYPALADLFRAIGLVDKQGVGVDRMYQSMIAVGHRPPIIEQVAGAFIETTLAGGEPVLPVLELMSKITPEQRQRDYRVAIILYELFSRPFVTEKVVAQGLQSGIESAKIALKAGSQTVVGGRPLIEPYGPVWRLGGPARRILDNADQLPYSSTDVAQMEKVAFAWLREIGDLATSDIMELCGVSRGTANKCVEKLLADGAVLRIGGGRSTKYRLH</sequence>
<dbReference type="Proteomes" id="UP000000492">
    <property type="component" value="Chromosome"/>
</dbReference>
<gene>
    <name evidence="5" type="ordered locus">CRES_2111</name>
</gene>
<dbReference type="InterPro" id="IPR038461">
    <property type="entry name" value="Schlafen_AlbA_2_dom_sf"/>
</dbReference>
<evidence type="ECO:0000259" key="3">
    <source>
        <dbReference type="Pfam" id="PF18685"/>
    </source>
</evidence>
<keyword evidence="5" id="KW-0547">Nucleotide-binding</keyword>
<dbReference type="HOGENOM" id="CLU_455564_0_0_11"/>
<dbReference type="AlphaFoldDB" id="F8E3D8"/>